<dbReference type="KEGG" id="wma:WM2015_2352"/>
<reference evidence="2 3" key="1">
    <citation type="submission" date="2015-07" db="EMBL/GenBank/DDBJ databases">
        <authorList>
            <person name="Noorani M."/>
        </authorList>
    </citation>
    <scope>NUCLEOTIDE SEQUENCE [LARGE SCALE GENOMIC DNA]</scope>
    <source>
        <strain evidence="2 3">KCTC 42284</strain>
    </source>
</reference>
<keyword evidence="1" id="KW-0963">Cytoplasm</keyword>
<comment type="similarity">
    <text evidence="1">Belongs to the UbiJ family.</text>
</comment>
<dbReference type="GO" id="GO:0006744">
    <property type="term" value="P:ubiquinone biosynthetic process"/>
    <property type="evidence" value="ECO:0007669"/>
    <property type="project" value="UniProtKB-UniRule"/>
</dbReference>
<proteinExistence type="inferred from homology"/>
<dbReference type="EMBL" id="CP012154">
    <property type="protein sequence ID" value="AKS42715.1"/>
    <property type="molecule type" value="Genomic_DNA"/>
</dbReference>
<comment type="pathway">
    <text evidence="1">Cofactor biosynthesis; ubiquinone biosynthesis.</text>
</comment>
<dbReference type="HAMAP" id="MF_02215">
    <property type="entry name" value="UbiJ"/>
    <property type="match status" value="1"/>
</dbReference>
<evidence type="ECO:0000313" key="2">
    <source>
        <dbReference type="EMBL" id="AKS42715.1"/>
    </source>
</evidence>
<dbReference type="InterPro" id="IPR038989">
    <property type="entry name" value="UbiJ"/>
</dbReference>
<dbReference type="OrthoDB" id="5801225at2"/>
<dbReference type="InterPro" id="IPR036527">
    <property type="entry name" value="SCP2_sterol-bd_dom_sf"/>
</dbReference>
<name>A0A0K0XYH5_9GAMM</name>
<dbReference type="STRING" id="1579979.WM2015_2352"/>
<keyword evidence="1" id="KW-0831">Ubiquinone biosynthesis</keyword>
<gene>
    <name evidence="1" type="primary">ubiJ</name>
    <name evidence="2" type="ORF">WM2015_2352</name>
</gene>
<accession>A0A0K0XYH5</accession>
<dbReference type="PANTHER" id="PTHR38693:SF1">
    <property type="entry name" value="UBIQUINONE BIOSYNTHESIS ACCESSORY FACTOR UBIJ"/>
    <property type="match status" value="1"/>
</dbReference>
<dbReference type="UniPathway" id="UPA00232"/>
<dbReference type="GO" id="GO:0005737">
    <property type="term" value="C:cytoplasm"/>
    <property type="evidence" value="ECO:0007669"/>
    <property type="project" value="UniProtKB-SubCell"/>
</dbReference>
<dbReference type="SUPFAM" id="SSF55718">
    <property type="entry name" value="SCP-like"/>
    <property type="match status" value="1"/>
</dbReference>
<dbReference type="InterPro" id="IPR003033">
    <property type="entry name" value="SCP2_sterol-bd_dom"/>
</dbReference>
<dbReference type="Proteomes" id="UP000066624">
    <property type="component" value="Chromosome"/>
</dbReference>
<protein>
    <recommendedName>
        <fullName evidence="1">Ubiquinone biosynthesis accessory factor UbiJ</fullName>
    </recommendedName>
</protein>
<evidence type="ECO:0000256" key="1">
    <source>
        <dbReference type="HAMAP-Rule" id="MF_02215"/>
    </source>
</evidence>
<dbReference type="PANTHER" id="PTHR38693">
    <property type="entry name" value="UBIQUINONE BIOSYNTHESIS PROTEIN UBIJ"/>
    <property type="match status" value="1"/>
</dbReference>
<evidence type="ECO:0000313" key="3">
    <source>
        <dbReference type="Proteomes" id="UP000066624"/>
    </source>
</evidence>
<comment type="function">
    <text evidence="1">Required for ubiquinone (coenzyme Q) biosynthesis. Binds hydrophobic ubiquinone biosynthetic intermediates via its SCP2 domain and is essential for the stability of the Ubi complex. May constitute a docking platform where Ubi enzymes assemble and access their SCP2-bound polyprenyl substrates.</text>
</comment>
<dbReference type="AlphaFoldDB" id="A0A0K0XYH5"/>
<comment type="subcellular location">
    <subcellularLocation>
        <location evidence="1">Cytoplasm</location>
    </subcellularLocation>
</comment>
<organism evidence="2 3">
    <name type="scientific">Wenzhouxiangella marina</name>
    <dbReference type="NCBI Taxonomy" id="1579979"/>
    <lineage>
        <taxon>Bacteria</taxon>
        <taxon>Pseudomonadati</taxon>
        <taxon>Pseudomonadota</taxon>
        <taxon>Gammaproteobacteria</taxon>
        <taxon>Chromatiales</taxon>
        <taxon>Wenzhouxiangellaceae</taxon>
        <taxon>Wenzhouxiangella</taxon>
    </lineage>
</organism>
<keyword evidence="3" id="KW-1185">Reference proteome</keyword>
<dbReference type="RefSeq" id="WP_049726254.1">
    <property type="nucleotide sequence ID" value="NZ_CP012154.1"/>
</dbReference>
<dbReference type="Pfam" id="PF02036">
    <property type="entry name" value="SCP2"/>
    <property type="match status" value="1"/>
</dbReference>
<sequence>MARYLTPLPGLFAGLIDQAIQRAVALDERAADRLASLEGRSVQLALEGVGIDLFFSGQAGRLNVSAESLSETEPDTTIRGTPAALLAMAVPDWRTPGSGVRIEGDAGTAQALEKLFRQLDPDWERLATEQFGEVIGHQVWRLARDVLDLGRHSLGTAGDQVARYLREESGLLVTREEVDRFVSEVDELREATDRLESRLRREGRA</sequence>